<evidence type="ECO:0000259" key="4">
    <source>
        <dbReference type="PROSITE" id="PS50039"/>
    </source>
</evidence>
<name>A0A068RYE1_9FUNG</name>
<dbReference type="VEuPathDB" id="FungiDB:LCOR_06336.1"/>
<dbReference type="InterPro" id="IPR018122">
    <property type="entry name" value="TF_fork_head_CS_1"/>
</dbReference>
<dbReference type="Pfam" id="PF00250">
    <property type="entry name" value="Forkhead"/>
    <property type="match status" value="1"/>
</dbReference>
<feature type="compositionally biased region" description="Polar residues" evidence="3">
    <location>
        <begin position="281"/>
        <end position="290"/>
    </location>
</feature>
<keyword evidence="1 2" id="KW-0238">DNA-binding</keyword>
<feature type="compositionally biased region" description="Low complexity" evidence="3">
    <location>
        <begin position="230"/>
        <end position="280"/>
    </location>
</feature>
<feature type="compositionally biased region" description="Basic and acidic residues" evidence="3">
    <location>
        <begin position="213"/>
        <end position="226"/>
    </location>
</feature>
<feature type="region of interest" description="Disordered" evidence="3">
    <location>
        <begin position="199"/>
        <end position="290"/>
    </location>
</feature>
<dbReference type="STRING" id="1263082.A0A068RYE1"/>
<protein>
    <recommendedName>
        <fullName evidence="4">Fork-head domain-containing protein</fullName>
    </recommendedName>
</protein>
<organism evidence="5 6">
    <name type="scientific">Lichtheimia corymbifera JMRC:FSU:9682</name>
    <dbReference type="NCBI Taxonomy" id="1263082"/>
    <lineage>
        <taxon>Eukaryota</taxon>
        <taxon>Fungi</taxon>
        <taxon>Fungi incertae sedis</taxon>
        <taxon>Mucoromycota</taxon>
        <taxon>Mucoromycotina</taxon>
        <taxon>Mucoromycetes</taxon>
        <taxon>Mucorales</taxon>
        <taxon>Lichtheimiaceae</taxon>
        <taxon>Lichtheimia</taxon>
    </lineage>
</organism>
<dbReference type="Gene3D" id="1.10.10.10">
    <property type="entry name" value="Winged helix-like DNA-binding domain superfamily/Winged helix DNA-binding domain"/>
    <property type="match status" value="1"/>
</dbReference>
<evidence type="ECO:0000313" key="5">
    <source>
        <dbReference type="EMBL" id="CDH55168.1"/>
    </source>
</evidence>
<proteinExistence type="predicted"/>
<dbReference type="OrthoDB" id="5954824at2759"/>
<comment type="caution">
    <text evidence="5">The sequence shown here is derived from an EMBL/GenBank/DDBJ whole genome shotgun (WGS) entry which is preliminary data.</text>
</comment>
<accession>A0A068RYE1</accession>
<feature type="domain" description="Fork-head" evidence="4">
    <location>
        <begin position="108"/>
        <end position="208"/>
    </location>
</feature>
<dbReference type="SMART" id="SM00339">
    <property type="entry name" value="FH"/>
    <property type="match status" value="1"/>
</dbReference>
<dbReference type="PROSITE" id="PS00657">
    <property type="entry name" value="FORK_HEAD_1"/>
    <property type="match status" value="1"/>
</dbReference>
<dbReference type="SUPFAM" id="SSF46785">
    <property type="entry name" value="Winged helix' DNA-binding domain"/>
    <property type="match status" value="1"/>
</dbReference>
<dbReference type="GO" id="GO:0009653">
    <property type="term" value="P:anatomical structure morphogenesis"/>
    <property type="evidence" value="ECO:0007669"/>
    <property type="project" value="TreeGrafter"/>
</dbReference>
<comment type="subcellular location">
    <subcellularLocation>
        <location evidence="2">Nucleus</location>
    </subcellularLocation>
</comment>
<dbReference type="InterPro" id="IPR036388">
    <property type="entry name" value="WH-like_DNA-bd_sf"/>
</dbReference>
<reference evidence="5" key="1">
    <citation type="submission" date="2013-08" db="EMBL/GenBank/DDBJ databases">
        <title>Gene expansion shapes genome architecture in the human pathogen Lichtheimia corymbifera: an evolutionary genomics analysis in the ancient terrestrial Mucorales (Mucoromycotina).</title>
        <authorList>
            <person name="Schwartze V.U."/>
            <person name="Winter S."/>
            <person name="Shelest E."/>
            <person name="Marcet-Houben M."/>
            <person name="Horn F."/>
            <person name="Wehner S."/>
            <person name="Hoffmann K."/>
            <person name="Riege K."/>
            <person name="Sammeth M."/>
            <person name="Nowrousian M."/>
            <person name="Valiante V."/>
            <person name="Linde J."/>
            <person name="Jacobsen I.D."/>
            <person name="Marz M."/>
            <person name="Brakhage A.A."/>
            <person name="Gabaldon T."/>
            <person name="Bocker S."/>
            <person name="Voigt K."/>
        </authorList>
    </citation>
    <scope>NUCLEOTIDE SEQUENCE [LARGE SCALE GENOMIC DNA]</scope>
    <source>
        <strain evidence="5">FSU 9682</strain>
    </source>
</reference>
<dbReference type="PANTHER" id="PTHR11829">
    <property type="entry name" value="FORKHEAD BOX PROTEIN"/>
    <property type="match status" value="1"/>
</dbReference>
<dbReference type="InterPro" id="IPR001766">
    <property type="entry name" value="Fork_head_dom"/>
</dbReference>
<dbReference type="Proteomes" id="UP000027586">
    <property type="component" value="Unassembled WGS sequence"/>
</dbReference>
<dbReference type="PANTHER" id="PTHR11829:SF343">
    <property type="entry name" value="FORK-HEAD DOMAIN-CONTAINING PROTEIN"/>
    <property type="match status" value="1"/>
</dbReference>
<sequence length="290" mass="32100">MTQPAGSTSFSSDMSTNNSLEAEKATQCHGLDDMVVSTTTPCTQSTTHSPIVEYPPPIPVALRHPHLVTSVKQYRSDVQQQQLKHHIVSESFIPVAPDMVKPPRRRRRPPFSYSSLIAQAILASDHEKLTLREIYQWIMEKYPALYDVNDTGWQNTIRHNLSLNKCFKKVPKSELDGTTHSRGKGGYWTVDPAHMAKYKDGSFPRGSTLAISRRKEPREIRMKMTSDHVPSSSSSSSSPPPSSSSSANPTTQPSSSQQQQQRSSLSSSSIPPSSSSSSPSHIMQIQNLLN</sequence>
<dbReference type="EMBL" id="CBTN010000028">
    <property type="protein sequence ID" value="CDH55168.1"/>
    <property type="molecule type" value="Genomic_DNA"/>
</dbReference>
<dbReference type="AlphaFoldDB" id="A0A068RYE1"/>
<dbReference type="GO" id="GO:0005634">
    <property type="term" value="C:nucleus"/>
    <property type="evidence" value="ECO:0007669"/>
    <property type="project" value="UniProtKB-SubCell"/>
</dbReference>
<dbReference type="FunFam" id="1.10.10.10:FF:000135">
    <property type="entry name" value="forkhead box protein G1"/>
    <property type="match status" value="1"/>
</dbReference>
<keyword evidence="2" id="KW-0539">Nucleus</keyword>
<dbReference type="InterPro" id="IPR050211">
    <property type="entry name" value="FOX_domain-containing"/>
</dbReference>
<evidence type="ECO:0000313" key="6">
    <source>
        <dbReference type="Proteomes" id="UP000027586"/>
    </source>
</evidence>
<evidence type="ECO:0000256" key="3">
    <source>
        <dbReference type="SAM" id="MobiDB-lite"/>
    </source>
</evidence>
<dbReference type="PRINTS" id="PR00053">
    <property type="entry name" value="FORKHEAD"/>
</dbReference>
<dbReference type="PROSITE" id="PS50039">
    <property type="entry name" value="FORK_HEAD_3"/>
    <property type="match status" value="1"/>
</dbReference>
<dbReference type="InterPro" id="IPR036390">
    <property type="entry name" value="WH_DNA-bd_sf"/>
</dbReference>
<dbReference type="GO" id="GO:0030154">
    <property type="term" value="P:cell differentiation"/>
    <property type="evidence" value="ECO:0007669"/>
    <property type="project" value="TreeGrafter"/>
</dbReference>
<keyword evidence="6" id="KW-1185">Reference proteome</keyword>
<dbReference type="GO" id="GO:0000978">
    <property type="term" value="F:RNA polymerase II cis-regulatory region sequence-specific DNA binding"/>
    <property type="evidence" value="ECO:0007669"/>
    <property type="project" value="TreeGrafter"/>
</dbReference>
<dbReference type="CDD" id="cd00059">
    <property type="entry name" value="FH_FOX"/>
    <property type="match status" value="1"/>
</dbReference>
<evidence type="ECO:0000256" key="2">
    <source>
        <dbReference type="PROSITE-ProRule" id="PRU00089"/>
    </source>
</evidence>
<gene>
    <name evidence="5" type="ORF">LCOR_06336.1</name>
</gene>
<feature type="DNA-binding region" description="Fork-head" evidence="2">
    <location>
        <begin position="108"/>
        <end position="208"/>
    </location>
</feature>
<dbReference type="GO" id="GO:0000981">
    <property type="term" value="F:DNA-binding transcription factor activity, RNA polymerase II-specific"/>
    <property type="evidence" value="ECO:0007669"/>
    <property type="project" value="TreeGrafter"/>
</dbReference>
<evidence type="ECO:0000256" key="1">
    <source>
        <dbReference type="ARBA" id="ARBA00023125"/>
    </source>
</evidence>